<dbReference type="SUPFAM" id="SSF158837">
    <property type="entry name" value="AGR C 984p-like"/>
    <property type="match status" value="2"/>
</dbReference>
<name>A0A1I7DF45_9HYPH</name>
<proteinExistence type="predicted"/>
<protein>
    <submittedName>
        <fullName evidence="1">Uncharacterized protein</fullName>
    </submittedName>
</protein>
<dbReference type="RefSeq" id="WP_054783793.1">
    <property type="nucleotide sequence ID" value="NZ_FPBD01000008.1"/>
</dbReference>
<dbReference type="InterPro" id="IPR023157">
    <property type="entry name" value="AGR-C-984p-like_sf"/>
</dbReference>
<dbReference type="Proteomes" id="UP000183371">
    <property type="component" value="Unassembled WGS sequence"/>
</dbReference>
<dbReference type="Pfam" id="PF06748">
    <property type="entry name" value="DUF1217"/>
    <property type="match status" value="2"/>
</dbReference>
<organism evidence="1 2">
    <name type="scientific">Pseudovibrio denitrificans</name>
    <dbReference type="NCBI Taxonomy" id="258256"/>
    <lineage>
        <taxon>Bacteria</taxon>
        <taxon>Pseudomonadati</taxon>
        <taxon>Pseudomonadota</taxon>
        <taxon>Alphaproteobacteria</taxon>
        <taxon>Hyphomicrobiales</taxon>
        <taxon>Stappiaceae</taxon>
        <taxon>Pseudovibrio</taxon>
    </lineage>
</organism>
<evidence type="ECO:0000313" key="2">
    <source>
        <dbReference type="Proteomes" id="UP000183371"/>
    </source>
</evidence>
<sequence length="367" mass="41648">MDTHLRFSVLNRDLPAAKDRTAKDPEIAREIKYYEENFKNVETVDDLLNDYRLYNFMMKTMGLEDMAYAKGMVRKVLVEGTSDEKALANTLSDGRFKELAEAFPFNKDGTIEGTFDWSEKNEALDRKVVRYTNVPGEKVEDVDRLADYYQQKMQRNVGLTVQLLADPALYKVVTIAYDIPQEIIDGPKEERIEWFDKNLDLDEMKKPSELKDAVEKFKDGLEAQRVESTKNIVEKYIQVSFEEDEGEQNEGVRLALNFQRTAKDITDAYEILGSPALYQVVRTVLGMPEEMVGTDIDNQAAVINEKFDVKKFKDPAEVDKFVKKFVILYDAQNGIGTAPSVQLFASNPGVGIPENVLTAVNALKFGG</sequence>
<reference evidence="2" key="1">
    <citation type="submission" date="2016-10" db="EMBL/GenBank/DDBJ databases">
        <authorList>
            <person name="Varghese N."/>
            <person name="Submissions S."/>
        </authorList>
    </citation>
    <scope>NUCLEOTIDE SEQUENCE [LARGE SCALE GENOMIC DNA]</scope>
    <source>
        <strain evidence="2">DSM 17465</strain>
    </source>
</reference>
<gene>
    <name evidence="1" type="ORF">SAMN05444141_108259</name>
</gene>
<dbReference type="EMBL" id="FPBD01000008">
    <property type="protein sequence ID" value="SFU10227.1"/>
    <property type="molecule type" value="Genomic_DNA"/>
</dbReference>
<keyword evidence="2" id="KW-1185">Reference proteome</keyword>
<dbReference type="InterPro" id="IPR010626">
    <property type="entry name" value="DUF1217"/>
</dbReference>
<dbReference type="Gene3D" id="1.10.3700.10">
    <property type="entry name" value="AGR C 984p-like"/>
    <property type="match status" value="2"/>
</dbReference>
<accession>A0A1I7DF45</accession>
<dbReference type="AlphaFoldDB" id="A0A1I7DF45"/>
<evidence type="ECO:0000313" key="1">
    <source>
        <dbReference type="EMBL" id="SFU10227.1"/>
    </source>
</evidence>